<proteinExistence type="inferred from homology"/>
<feature type="domain" description="CusB-like beta-barrel" evidence="3">
    <location>
        <begin position="214"/>
        <end position="287"/>
    </location>
</feature>
<evidence type="ECO:0000259" key="5">
    <source>
        <dbReference type="Pfam" id="PF25989"/>
    </source>
</evidence>
<dbReference type="STRING" id="39060.SAMN05660706_101283"/>
<dbReference type="InterPro" id="IPR006143">
    <property type="entry name" value="RND_pump_MFP"/>
</dbReference>
<evidence type="ECO:0000256" key="2">
    <source>
        <dbReference type="SAM" id="Coils"/>
    </source>
</evidence>
<reference evidence="7" key="1">
    <citation type="submission" date="2016-10" db="EMBL/GenBank/DDBJ databases">
        <authorList>
            <person name="Varghese N."/>
            <person name="Submissions S."/>
        </authorList>
    </citation>
    <scope>NUCLEOTIDE SEQUENCE [LARGE SCALE GENOMIC DNA]</scope>
    <source>
        <strain evidence="7">DSM 3669</strain>
    </source>
</reference>
<dbReference type="Proteomes" id="UP000199584">
    <property type="component" value="Unassembled WGS sequence"/>
</dbReference>
<dbReference type="Gene3D" id="2.40.30.170">
    <property type="match status" value="1"/>
</dbReference>
<dbReference type="AlphaFoldDB" id="A0A1I6CRS9"/>
<feature type="domain" description="YknX-like C-terminal permuted SH3-like" evidence="5">
    <location>
        <begin position="295"/>
        <end position="361"/>
    </location>
</feature>
<keyword evidence="2" id="KW-0175">Coiled coil</keyword>
<name>A0A1I6CRS9_9FIRM</name>
<dbReference type="Gene3D" id="1.10.287.470">
    <property type="entry name" value="Helix hairpin bin"/>
    <property type="match status" value="1"/>
</dbReference>
<dbReference type="PANTHER" id="PTHR30469">
    <property type="entry name" value="MULTIDRUG RESISTANCE PROTEIN MDTA"/>
    <property type="match status" value="1"/>
</dbReference>
<evidence type="ECO:0000259" key="4">
    <source>
        <dbReference type="Pfam" id="PF25973"/>
    </source>
</evidence>
<dbReference type="FunFam" id="2.40.30.170:FF:000010">
    <property type="entry name" value="Efflux RND transporter periplasmic adaptor subunit"/>
    <property type="match status" value="1"/>
</dbReference>
<evidence type="ECO:0000256" key="1">
    <source>
        <dbReference type="ARBA" id="ARBA00009477"/>
    </source>
</evidence>
<dbReference type="InterPro" id="IPR058637">
    <property type="entry name" value="YknX-like_C"/>
</dbReference>
<comment type="similarity">
    <text evidence="1">Belongs to the membrane fusion protein (MFP) (TC 8.A.1) family.</text>
</comment>
<sequence length="367" mass="39864">MNSKFKFLLIPLVAILALGLFKGTIWSKSKPVQQPEQYVHTVLAAEVAKVTKENTLALTGTVEAKDEAIISAKIPGKVSKVMVENGDFVKAGQPLVLLENTEHKNGLTNALAALKKAEANLHTTKINYERMEQLYHEGAIAQKDFDDVQTALKLAEADAEAASAAVANARESLNSTTVTSPINGFVANRNVTTGQVIAAGTPLMMVEDMSYVYAVVNIEQEQMAHVKPGLPAEVTVDAYGDRKFKGAVSVMNPSVNKAARVFETKIKVDNEEHLLKPGMFVKVLLKTGESKKVPAVPRAALTGKQGMFFVFLVDGEQVKRRQVEIGQLIGQFVEIKSGLAEGQRVVVTNVNKLKDGDKIKITREREG</sequence>
<dbReference type="Pfam" id="PF25954">
    <property type="entry name" value="Beta-barrel_RND_2"/>
    <property type="match status" value="1"/>
</dbReference>
<dbReference type="InterPro" id="IPR058647">
    <property type="entry name" value="BSH_CzcB-like"/>
</dbReference>
<dbReference type="SUPFAM" id="SSF111369">
    <property type="entry name" value="HlyD-like secretion proteins"/>
    <property type="match status" value="1"/>
</dbReference>
<dbReference type="OrthoDB" id="5392603at2"/>
<keyword evidence="7" id="KW-1185">Reference proteome</keyword>
<feature type="coiled-coil region" evidence="2">
    <location>
        <begin position="114"/>
        <end position="172"/>
    </location>
</feature>
<dbReference type="Gene3D" id="2.40.420.20">
    <property type="match status" value="1"/>
</dbReference>
<organism evidence="6 7">
    <name type="scientific">Desulfoscipio geothermicus DSM 3669</name>
    <dbReference type="NCBI Taxonomy" id="1121426"/>
    <lineage>
        <taxon>Bacteria</taxon>
        <taxon>Bacillati</taxon>
        <taxon>Bacillota</taxon>
        <taxon>Clostridia</taxon>
        <taxon>Eubacteriales</taxon>
        <taxon>Desulfallaceae</taxon>
        <taxon>Desulfoscipio</taxon>
    </lineage>
</organism>
<protein>
    <submittedName>
        <fullName evidence="6">RND family efflux transporter, MFP subunit</fullName>
    </submittedName>
</protein>
<accession>A0A1I6CRS9</accession>
<evidence type="ECO:0000313" key="7">
    <source>
        <dbReference type="Proteomes" id="UP000199584"/>
    </source>
</evidence>
<dbReference type="InterPro" id="IPR058792">
    <property type="entry name" value="Beta-barrel_RND_2"/>
</dbReference>
<dbReference type="Gene3D" id="2.40.50.100">
    <property type="match status" value="1"/>
</dbReference>
<dbReference type="Pfam" id="PF25989">
    <property type="entry name" value="YknX_C"/>
    <property type="match status" value="1"/>
</dbReference>
<dbReference type="NCBIfam" id="TIGR01730">
    <property type="entry name" value="RND_mfp"/>
    <property type="match status" value="1"/>
</dbReference>
<feature type="domain" description="CzcB-like barrel-sandwich hybrid" evidence="4">
    <location>
        <begin position="68"/>
        <end position="208"/>
    </location>
</feature>
<dbReference type="RefSeq" id="WP_092481657.1">
    <property type="nucleotide sequence ID" value="NZ_FOYM01000001.1"/>
</dbReference>
<gene>
    <name evidence="6" type="ORF">SAMN05660706_101283</name>
</gene>
<dbReference type="Pfam" id="PF25973">
    <property type="entry name" value="BSH_CzcB"/>
    <property type="match status" value="1"/>
</dbReference>
<evidence type="ECO:0000313" key="6">
    <source>
        <dbReference type="EMBL" id="SFQ95954.1"/>
    </source>
</evidence>
<evidence type="ECO:0000259" key="3">
    <source>
        <dbReference type="Pfam" id="PF25954"/>
    </source>
</evidence>
<dbReference type="GO" id="GO:1990281">
    <property type="term" value="C:efflux pump complex"/>
    <property type="evidence" value="ECO:0007669"/>
    <property type="project" value="TreeGrafter"/>
</dbReference>
<dbReference type="EMBL" id="FOYM01000001">
    <property type="protein sequence ID" value="SFQ95954.1"/>
    <property type="molecule type" value="Genomic_DNA"/>
</dbReference>
<dbReference type="GO" id="GO:0015562">
    <property type="term" value="F:efflux transmembrane transporter activity"/>
    <property type="evidence" value="ECO:0007669"/>
    <property type="project" value="TreeGrafter"/>
</dbReference>